<reference evidence="13 14" key="1">
    <citation type="submission" date="2016-06" db="EMBL/GenBank/DDBJ databases">
        <title>Evolution of pathogenesis and genome organization in the Tremellales.</title>
        <authorList>
            <person name="Cuomo C."/>
            <person name="Litvintseva A."/>
            <person name="Heitman J."/>
            <person name="Chen Y."/>
            <person name="Sun S."/>
            <person name="Springer D."/>
            <person name="Dromer F."/>
            <person name="Young S."/>
            <person name="Zeng Q."/>
            <person name="Chapman S."/>
            <person name="Gujja S."/>
            <person name="Saif S."/>
            <person name="Birren B."/>
        </authorList>
    </citation>
    <scope>NUCLEOTIDE SEQUENCE [LARGE SCALE GENOMIC DNA]</scope>
    <source>
        <strain evidence="13 14">ATCC 28783</strain>
    </source>
</reference>
<evidence type="ECO:0000256" key="3">
    <source>
        <dbReference type="ARBA" id="ARBA00022679"/>
    </source>
</evidence>
<evidence type="ECO:0000313" key="14">
    <source>
        <dbReference type="Proteomes" id="UP000289152"/>
    </source>
</evidence>
<comment type="caution">
    <text evidence="13">The sequence shown here is derived from an EMBL/GenBank/DDBJ whole genome shotgun (WGS) entry which is preliminary data.</text>
</comment>
<dbReference type="InParanoid" id="A0A4Q1BQP3"/>
<evidence type="ECO:0000256" key="7">
    <source>
        <dbReference type="ARBA" id="ARBA00023136"/>
    </source>
</evidence>
<keyword evidence="4 9" id="KW-0812">Transmembrane</keyword>
<dbReference type="InterPro" id="IPR006634">
    <property type="entry name" value="TLC-dom"/>
</dbReference>
<feature type="region of interest" description="Disordered" evidence="10">
    <location>
        <begin position="1"/>
        <end position="76"/>
    </location>
</feature>
<feature type="transmembrane region" description="Helical" evidence="11">
    <location>
        <begin position="107"/>
        <end position="128"/>
    </location>
</feature>
<feature type="transmembrane region" description="Helical" evidence="11">
    <location>
        <begin position="381"/>
        <end position="403"/>
    </location>
</feature>
<feature type="compositionally biased region" description="Basic residues" evidence="10">
    <location>
        <begin position="39"/>
        <end position="48"/>
    </location>
</feature>
<dbReference type="PROSITE" id="PS50922">
    <property type="entry name" value="TLC"/>
    <property type="match status" value="1"/>
</dbReference>
<evidence type="ECO:0000256" key="4">
    <source>
        <dbReference type="ARBA" id="ARBA00022692"/>
    </source>
</evidence>
<evidence type="ECO:0000256" key="5">
    <source>
        <dbReference type="ARBA" id="ARBA00022824"/>
    </source>
</evidence>
<keyword evidence="6 11" id="KW-1133">Transmembrane helix</keyword>
<dbReference type="GO" id="GO:0050291">
    <property type="term" value="F:sphingosine N-acyltransferase activity"/>
    <property type="evidence" value="ECO:0007669"/>
    <property type="project" value="InterPro"/>
</dbReference>
<evidence type="ECO:0000256" key="6">
    <source>
        <dbReference type="ARBA" id="ARBA00022989"/>
    </source>
</evidence>
<gene>
    <name evidence="13" type="ORF">M231_02532</name>
</gene>
<protein>
    <recommendedName>
        <fullName evidence="12">TLC domain-containing protein</fullName>
    </recommendedName>
</protein>
<dbReference type="GO" id="GO:0005789">
    <property type="term" value="C:endoplasmic reticulum membrane"/>
    <property type="evidence" value="ECO:0007669"/>
    <property type="project" value="UniProtKB-SubCell"/>
</dbReference>
<comment type="similarity">
    <text evidence="2">Belongs to the sphingosine N-acyltransferase family.</text>
</comment>
<keyword evidence="8" id="KW-0325">Glycoprotein</keyword>
<dbReference type="OMA" id="HVLNLKI"/>
<feature type="compositionally biased region" description="Polar residues" evidence="10">
    <location>
        <begin position="22"/>
        <end position="31"/>
    </location>
</feature>
<evidence type="ECO:0000256" key="11">
    <source>
        <dbReference type="SAM" id="Phobius"/>
    </source>
</evidence>
<feature type="region of interest" description="Disordered" evidence="10">
    <location>
        <begin position="418"/>
        <end position="437"/>
    </location>
</feature>
<evidence type="ECO:0000256" key="2">
    <source>
        <dbReference type="ARBA" id="ARBA00009808"/>
    </source>
</evidence>
<dbReference type="OrthoDB" id="3053196at2759"/>
<name>A0A4Q1BQP3_TREME</name>
<keyword evidence="5" id="KW-0256">Endoplasmic reticulum</keyword>
<sequence length="437" mass="51043">MSGSGLGVAAGGASRRRSSSVTNALEQVPLNSQATSSHSHGHAHHAGHKIQGQAGSANQGKSEIKPLSGRSRPRPSDDLVLGDMYYTKGFLKDLISFRWMTIPSSSLKLMMIMPVLYLNHLALVHLGILSPETPNPFAACLFLSGKTANGKYTKAWGDWAFVLWHTVWWSLVRQSMTLYVLRPLAYWFKIKRSKIMRFTEQGYALFYFGILSGCGIYVMHGLSTWWYRTEHFWLEYPHREMTLELKLYYLMQAAYWLQQSMIMVLKVEKPRKDYYELIAHHIVTLWLIGWSYIENLTYIGVSIFVTMDVSDTFIGFSKCVNYIDESKSVPPFLVFLVVWTYMRHYLNIKILYSVYSEWHLIPEANRQVFDPWRDKWMPPWMQWQIFIPIALLQVINLLWYYLLMRILFRALVFNDRRDERSDDEEEEKPVLKDGKAE</sequence>
<dbReference type="FunCoup" id="A0A4Q1BQP3">
    <property type="interactions" value="250"/>
</dbReference>
<comment type="subcellular location">
    <subcellularLocation>
        <location evidence="1">Endoplasmic reticulum membrane</location>
        <topology evidence="1">Multi-pass membrane protein</topology>
    </subcellularLocation>
</comment>
<dbReference type="GO" id="GO:0046513">
    <property type="term" value="P:ceramide biosynthetic process"/>
    <property type="evidence" value="ECO:0007669"/>
    <property type="project" value="InterPro"/>
</dbReference>
<organism evidence="13 14">
    <name type="scientific">Tremella mesenterica</name>
    <name type="common">Jelly fungus</name>
    <dbReference type="NCBI Taxonomy" id="5217"/>
    <lineage>
        <taxon>Eukaryota</taxon>
        <taxon>Fungi</taxon>
        <taxon>Dikarya</taxon>
        <taxon>Basidiomycota</taxon>
        <taxon>Agaricomycotina</taxon>
        <taxon>Tremellomycetes</taxon>
        <taxon>Tremellales</taxon>
        <taxon>Tremellaceae</taxon>
        <taxon>Tremella</taxon>
    </lineage>
</organism>
<evidence type="ECO:0000256" key="9">
    <source>
        <dbReference type="PROSITE-ProRule" id="PRU00205"/>
    </source>
</evidence>
<evidence type="ECO:0000256" key="10">
    <source>
        <dbReference type="SAM" id="MobiDB-lite"/>
    </source>
</evidence>
<dbReference type="Pfam" id="PF03798">
    <property type="entry name" value="TRAM_LAG1_CLN8"/>
    <property type="match status" value="1"/>
</dbReference>
<feature type="transmembrane region" description="Helical" evidence="11">
    <location>
        <begin position="247"/>
        <end position="267"/>
    </location>
</feature>
<dbReference type="VEuPathDB" id="FungiDB:TREMEDRAFT_40462"/>
<dbReference type="InterPro" id="IPR016439">
    <property type="entry name" value="Lag1/Lac1-like"/>
</dbReference>
<evidence type="ECO:0000259" key="12">
    <source>
        <dbReference type="PROSITE" id="PS50922"/>
    </source>
</evidence>
<dbReference type="EMBL" id="SDIL01000021">
    <property type="protein sequence ID" value="RXK40258.1"/>
    <property type="molecule type" value="Genomic_DNA"/>
</dbReference>
<keyword evidence="14" id="KW-1185">Reference proteome</keyword>
<dbReference type="AlphaFoldDB" id="A0A4Q1BQP3"/>
<feature type="transmembrane region" description="Helical" evidence="11">
    <location>
        <begin position="202"/>
        <end position="227"/>
    </location>
</feature>
<proteinExistence type="inferred from homology"/>
<feature type="domain" description="TLC" evidence="12">
    <location>
        <begin position="193"/>
        <end position="412"/>
    </location>
</feature>
<dbReference type="PANTHER" id="PTHR12560">
    <property type="entry name" value="LONGEVITY ASSURANCE FACTOR 1 LAG1"/>
    <property type="match status" value="1"/>
</dbReference>
<keyword evidence="7 9" id="KW-0472">Membrane</keyword>
<evidence type="ECO:0000256" key="1">
    <source>
        <dbReference type="ARBA" id="ARBA00004477"/>
    </source>
</evidence>
<dbReference type="STRING" id="5217.A0A4Q1BQP3"/>
<evidence type="ECO:0000256" key="8">
    <source>
        <dbReference type="ARBA" id="ARBA00023180"/>
    </source>
</evidence>
<dbReference type="PANTHER" id="PTHR12560:SF11">
    <property type="entry name" value="CERAMIDE SYNTHASE LAC1-RELATED"/>
    <property type="match status" value="1"/>
</dbReference>
<feature type="compositionally biased region" description="Gly residues" evidence="10">
    <location>
        <begin position="1"/>
        <end position="10"/>
    </location>
</feature>
<dbReference type="Proteomes" id="UP000289152">
    <property type="component" value="Unassembled WGS sequence"/>
</dbReference>
<evidence type="ECO:0000313" key="13">
    <source>
        <dbReference type="EMBL" id="RXK40258.1"/>
    </source>
</evidence>
<feature type="transmembrane region" description="Helical" evidence="11">
    <location>
        <begin position="159"/>
        <end position="181"/>
    </location>
</feature>
<dbReference type="SMART" id="SM00724">
    <property type="entry name" value="TLC"/>
    <property type="match status" value="1"/>
</dbReference>
<keyword evidence="3" id="KW-0808">Transferase</keyword>
<accession>A0A4Q1BQP3</accession>
<feature type="compositionally biased region" description="Basic and acidic residues" evidence="10">
    <location>
        <begin position="428"/>
        <end position="437"/>
    </location>
</feature>